<dbReference type="AlphaFoldDB" id="A0A5N0TBP9"/>
<dbReference type="GO" id="GO:0006950">
    <property type="term" value="P:response to stress"/>
    <property type="evidence" value="ECO:0007669"/>
    <property type="project" value="TreeGrafter"/>
</dbReference>
<gene>
    <name evidence="3" type="ORF">F6B40_11700</name>
</gene>
<dbReference type="PANTHER" id="PTHR33164:SF5">
    <property type="entry name" value="ORGANIC HYDROPEROXIDE RESISTANCE TRANSCRIPTIONAL REGULATOR"/>
    <property type="match status" value="1"/>
</dbReference>
<dbReference type="PANTHER" id="PTHR33164">
    <property type="entry name" value="TRANSCRIPTIONAL REGULATOR, MARR FAMILY"/>
    <property type="match status" value="1"/>
</dbReference>
<accession>A0A5N0TBP9</accession>
<evidence type="ECO:0000313" key="4">
    <source>
        <dbReference type="Proteomes" id="UP000326838"/>
    </source>
</evidence>
<dbReference type="InterPro" id="IPR000835">
    <property type="entry name" value="HTH_MarR-typ"/>
</dbReference>
<dbReference type="InterPro" id="IPR039422">
    <property type="entry name" value="MarR/SlyA-like"/>
</dbReference>
<dbReference type="EMBL" id="VYUY01000015">
    <property type="protein sequence ID" value="KAA9132445.1"/>
    <property type="molecule type" value="Genomic_DNA"/>
</dbReference>
<dbReference type="InterPro" id="IPR036388">
    <property type="entry name" value="WH-like_DNA-bd_sf"/>
</dbReference>
<dbReference type="PROSITE" id="PS50995">
    <property type="entry name" value="HTH_MARR_2"/>
    <property type="match status" value="1"/>
</dbReference>
<evidence type="ECO:0000259" key="2">
    <source>
        <dbReference type="PROSITE" id="PS50995"/>
    </source>
</evidence>
<dbReference type="GO" id="GO:0005737">
    <property type="term" value="C:cytoplasm"/>
    <property type="evidence" value="ECO:0007669"/>
    <property type="project" value="UniProtKB-SubCell"/>
</dbReference>
<dbReference type="PRINTS" id="PR00598">
    <property type="entry name" value="HTHMARR"/>
</dbReference>
<comment type="caution">
    <text evidence="3">The sequence shown here is derived from an EMBL/GenBank/DDBJ whole genome shotgun (WGS) entry which is preliminary data.</text>
</comment>
<evidence type="ECO:0000313" key="3">
    <source>
        <dbReference type="EMBL" id="KAA9132445.1"/>
    </source>
</evidence>
<keyword evidence="4" id="KW-1185">Reference proteome</keyword>
<dbReference type="SMART" id="SM00347">
    <property type="entry name" value="HTH_MARR"/>
    <property type="match status" value="1"/>
</dbReference>
<organism evidence="3 4">
    <name type="scientific">Microbacterium caowuchunii</name>
    <dbReference type="NCBI Taxonomy" id="2614638"/>
    <lineage>
        <taxon>Bacteria</taxon>
        <taxon>Bacillati</taxon>
        <taxon>Actinomycetota</taxon>
        <taxon>Actinomycetes</taxon>
        <taxon>Micrococcales</taxon>
        <taxon>Microbacteriaceae</taxon>
        <taxon>Microbacterium</taxon>
    </lineage>
</organism>
<protein>
    <submittedName>
        <fullName evidence="3">MarR family transcriptional regulator</fullName>
    </submittedName>
</protein>
<dbReference type="Gene3D" id="1.10.10.10">
    <property type="entry name" value="Winged helix-like DNA-binding domain superfamily/Winged helix DNA-binding domain"/>
    <property type="match status" value="1"/>
</dbReference>
<sequence length="137" mass="15092">MVCFSLYTASRATTQAYRRLLAPWGLTYPQYLVLVQLWTRGAQSVRDLGTALSLDSGTLSPLLTRLERSGIIARTRAEADGRVVTVRLTERGDRLRDDMADVPAQLFACMSLSMDSARALLDSLHALTESVQASSTR</sequence>
<proteinExistence type="predicted"/>
<name>A0A5N0TBP9_9MICO</name>
<evidence type="ECO:0000256" key="1">
    <source>
        <dbReference type="ARBA" id="ARBA00004496"/>
    </source>
</evidence>
<dbReference type="GO" id="GO:0003700">
    <property type="term" value="F:DNA-binding transcription factor activity"/>
    <property type="evidence" value="ECO:0007669"/>
    <property type="project" value="InterPro"/>
</dbReference>
<dbReference type="Proteomes" id="UP000326838">
    <property type="component" value="Unassembled WGS sequence"/>
</dbReference>
<feature type="domain" description="HTH marR-type" evidence="2">
    <location>
        <begin position="1"/>
        <end position="129"/>
    </location>
</feature>
<reference evidence="4" key="1">
    <citation type="submission" date="2019-09" db="EMBL/GenBank/DDBJ databases">
        <title>Mumia zhuanghuii sp. nov. isolated from the intestinal contents of plateau pika (Ochotona curzoniae) in the Qinghai-Tibet plateau of China.</title>
        <authorList>
            <person name="Tian Z."/>
        </authorList>
    </citation>
    <scope>NUCLEOTIDE SEQUENCE [LARGE SCALE GENOMIC DNA]</scope>
    <source>
        <strain evidence="4">L-033</strain>
    </source>
</reference>
<dbReference type="Pfam" id="PF01047">
    <property type="entry name" value="MarR"/>
    <property type="match status" value="1"/>
</dbReference>
<comment type="subcellular location">
    <subcellularLocation>
        <location evidence="1">Cytoplasm</location>
    </subcellularLocation>
</comment>
<dbReference type="SUPFAM" id="SSF46785">
    <property type="entry name" value="Winged helix' DNA-binding domain"/>
    <property type="match status" value="1"/>
</dbReference>
<dbReference type="InterPro" id="IPR036390">
    <property type="entry name" value="WH_DNA-bd_sf"/>
</dbReference>